<dbReference type="Proteomes" id="UP000241282">
    <property type="component" value="Segment"/>
</dbReference>
<sequence>MLHLPVLALLRNVGANDEDTHEGDHGLPPLDSIVDRLGEQLHTKMYDVDGSPK</sequence>
<gene>
    <name evidence="1" type="primary">TC6_059</name>
</gene>
<dbReference type="EMBL" id="MG676466">
    <property type="protein sequence ID" value="AUG88570.1"/>
    <property type="molecule type" value="Genomic_DNA"/>
</dbReference>
<proteinExistence type="predicted"/>
<reference evidence="1 2" key="1">
    <citation type="submission" date="2017-12" db="EMBL/GenBank/DDBJ databases">
        <title>Genomic identification of Pseudomonas aeruginosa phage TC6.</title>
        <authorList>
            <person name="Lu S."/>
            <person name="Tang C."/>
            <person name="Deng C."/>
            <person name="Zhang Y."/>
            <person name="Xiao C."/>
        </authorList>
    </citation>
    <scope>NUCLEOTIDE SEQUENCE [LARGE SCALE GENOMIC DNA]</scope>
</reference>
<organism evidence="1 2">
    <name type="scientific">Pseudomonas phage TC6</name>
    <dbReference type="NCBI Taxonomy" id="2060947"/>
    <lineage>
        <taxon>Viruses</taxon>
        <taxon>Duplodnaviria</taxon>
        <taxon>Heunggongvirae</taxon>
        <taxon>Uroviricota</taxon>
        <taxon>Caudoviricetes</taxon>
        <taxon>Zobellviridae</taxon>
        <taxon>Paundecimvirus</taxon>
        <taxon>Paundecimvirus PA11</taxon>
    </lineage>
</organism>
<evidence type="ECO:0000313" key="1">
    <source>
        <dbReference type="EMBL" id="AUG88570.1"/>
    </source>
</evidence>
<evidence type="ECO:0000313" key="2">
    <source>
        <dbReference type="Proteomes" id="UP000241282"/>
    </source>
</evidence>
<name>A0A2H5BQF9_9CAUD</name>
<accession>A0A2H5BQF9</accession>
<protein>
    <submittedName>
        <fullName evidence="1">Uncharacterized protein</fullName>
    </submittedName>
</protein>